<feature type="domain" description="Nephrocystin 3-like N-terminal" evidence="3">
    <location>
        <begin position="257"/>
        <end position="408"/>
    </location>
</feature>
<dbReference type="Gene3D" id="3.40.50.300">
    <property type="entry name" value="P-loop containing nucleotide triphosphate hydrolases"/>
    <property type="match status" value="1"/>
</dbReference>
<keyword evidence="1" id="KW-0677">Repeat</keyword>
<evidence type="ECO:0000313" key="5">
    <source>
        <dbReference type="Proteomes" id="UP001203852"/>
    </source>
</evidence>
<dbReference type="SUPFAM" id="SSF52540">
    <property type="entry name" value="P-loop containing nucleoside triphosphate hydrolases"/>
    <property type="match status" value="1"/>
</dbReference>
<protein>
    <recommendedName>
        <fullName evidence="3">Nephrocystin 3-like N-terminal domain-containing protein</fullName>
    </recommendedName>
</protein>
<dbReference type="InterPro" id="IPR056884">
    <property type="entry name" value="NPHP3-like_N"/>
</dbReference>
<accession>A0AAN6E517</accession>
<name>A0AAN6E517_9EURO</name>
<reference evidence="4" key="1">
    <citation type="journal article" date="2022" name="bioRxiv">
        <title>Deciphering the potential niche of two novel black yeast fungi from a biological soil crust based on their genomes, phenotypes, and melanin regulation.</title>
        <authorList>
            <consortium name="DOE Joint Genome Institute"/>
            <person name="Carr E.C."/>
            <person name="Barton Q."/>
            <person name="Grambo S."/>
            <person name="Sullivan M."/>
            <person name="Renfro C.M."/>
            <person name="Kuo A."/>
            <person name="Pangilinan J."/>
            <person name="Lipzen A."/>
            <person name="Keymanesh K."/>
            <person name="Savage E."/>
            <person name="Barry K."/>
            <person name="Grigoriev I.V."/>
            <person name="Riekhof W.R."/>
            <person name="Harris S.S."/>
        </authorList>
    </citation>
    <scope>NUCLEOTIDE SEQUENCE</scope>
    <source>
        <strain evidence="4">JF 03-4F</strain>
    </source>
</reference>
<comment type="caution">
    <text evidence="4">The sequence shown here is derived from an EMBL/GenBank/DDBJ whole genome shotgun (WGS) entry which is preliminary data.</text>
</comment>
<dbReference type="Proteomes" id="UP001203852">
    <property type="component" value="Unassembled WGS sequence"/>
</dbReference>
<dbReference type="PANTHER" id="PTHR10039:SF5">
    <property type="entry name" value="NACHT DOMAIN-CONTAINING PROTEIN"/>
    <property type="match status" value="1"/>
</dbReference>
<organism evidence="4 5">
    <name type="scientific">Exophiala viscosa</name>
    <dbReference type="NCBI Taxonomy" id="2486360"/>
    <lineage>
        <taxon>Eukaryota</taxon>
        <taxon>Fungi</taxon>
        <taxon>Dikarya</taxon>
        <taxon>Ascomycota</taxon>
        <taxon>Pezizomycotina</taxon>
        <taxon>Eurotiomycetes</taxon>
        <taxon>Chaetothyriomycetidae</taxon>
        <taxon>Chaetothyriales</taxon>
        <taxon>Herpotrichiellaceae</taxon>
        <taxon>Exophiala</taxon>
    </lineage>
</organism>
<dbReference type="InterPro" id="IPR027417">
    <property type="entry name" value="P-loop_NTPase"/>
</dbReference>
<evidence type="ECO:0000256" key="2">
    <source>
        <dbReference type="SAM" id="MobiDB-lite"/>
    </source>
</evidence>
<dbReference type="AlphaFoldDB" id="A0AAN6E517"/>
<dbReference type="EMBL" id="MU404350">
    <property type="protein sequence ID" value="KAI1618136.1"/>
    <property type="molecule type" value="Genomic_DNA"/>
</dbReference>
<feature type="region of interest" description="Disordered" evidence="2">
    <location>
        <begin position="1078"/>
        <end position="1126"/>
    </location>
</feature>
<sequence>MDPASAFALACNVVQAVQWCYETGQAVYQIYKDGTTPANQHLDSLTQKLTLALNGLRDLHNVALPTDDDKQLNEIADTCYGIADDLHKKLIDLKMKSEGGRRKKLQRAVRTLWEKEDIKRLEKDLDDIQRLLQTAGLVHNVNKSRRCEALTKEQAEKLHKLCDECHLSFDKSQRAFDDIRRDVAELKGLVNDEGSVTRKVISEQATSAERRVTYERLLDSLAFEAMNSRSSSRSLKIEEGTFEHLLVEKVTGDWDCFIVWLRTGNGLYWVNGKPGSGKSTLMKFLIEHDATMRELLRWTKGKERFGEGPKGYLLTILHQAWMEDEDVVTALIQHHPQWKKKRSQSDWSPKQLEEALKTTFQATGYSYCIFVDGIDECGNQGTGSQDEVLDHIDTLGQKSNIKFCVSSRPETIFRQRLNQYPKLRLQDLNRIDIELFVEKTFERRLGAGIPMAVDDYELSRLRRDLSNWSEGIFLWVRLAVKTALDGIRNNDNLEELKARLQQVAGNLEALYQNMWDRLNEGKKLYRTEASLILNHVLACLGLYDFGSTGAGKCSVLDVLLLLDRGVRQTHLELGTLPSHIELRQKCESVEHRVLTPTDVSEMRTTRTSGQPHMLKKYYYNKIRLIHRTARDFLLDTQASRELLSHHPWTRAEALAVYLQTELVALRTGIITANLMKVVRFLQIMRLAELGVNSVPLLNGLDLACTLDAPGSGSAKNAKHWVLRLEAGDRPTLGHSLDFVGLVVEHGHLEYLDHISGGDFRQFGADYLDYLMLLVSNNRRYDPSAPRDADVQLPQPRKTLEHLIELGGSSSHIYWPGRGPVAILTTPWIAFMLNTLRCTTYPKNAYWSWSDYAAPRFLESHADISTNFIIQNVWRMFNNVPMHDFVMSDRPRHYSPADISLSGYFKEHLHDSATPSMAQQHPFRELSMDEFEDRLRIARYIPQYQLDRTVHEYVVWFEVNGVFVVHYIQRKLGRKWRDLGSLDSSSIGSPHQEPLCVCLPSIDVAALPSPDDSMALVEAYEAMEESVLRSDPFERECHQKVKEIFGRSRKVDMCRYLLAKGYIKHPGDPEVLREAPPMFREDDRNGSEEDAEPAIPDAGSPGMEDKDSLDGDLDVSNDSDPEIKPFEKRMTDLSIYYDANETFSDHDV</sequence>
<dbReference type="PANTHER" id="PTHR10039">
    <property type="entry name" value="AMELOGENIN"/>
    <property type="match status" value="1"/>
</dbReference>
<evidence type="ECO:0000313" key="4">
    <source>
        <dbReference type="EMBL" id="KAI1618136.1"/>
    </source>
</evidence>
<evidence type="ECO:0000259" key="3">
    <source>
        <dbReference type="Pfam" id="PF24883"/>
    </source>
</evidence>
<gene>
    <name evidence="4" type="ORF">EDD36DRAFT_413828</name>
</gene>
<proteinExistence type="predicted"/>
<keyword evidence="5" id="KW-1185">Reference proteome</keyword>
<dbReference type="Pfam" id="PF24883">
    <property type="entry name" value="NPHP3_N"/>
    <property type="match status" value="1"/>
</dbReference>
<evidence type="ECO:0000256" key="1">
    <source>
        <dbReference type="ARBA" id="ARBA00022737"/>
    </source>
</evidence>
<feature type="compositionally biased region" description="Acidic residues" evidence="2">
    <location>
        <begin position="1109"/>
        <end position="1119"/>
    </location>
</feature>